<dbReference type="AlphaFoldDB" id="A0A0F8ZVA1"/>
<proteinExistence type="predicted"/>
<evidence type="ECO:0000313" key="1">
    <source>
        <dbReference type="EMBL" id="KKK97792.1"/>
    </source>
</evidence>
<organism evidence="1">
    <name type="scientific">marine sediment metagenome</name>
    <dbReference type="NCBI Taxonomy" id="412755"/>
    <lineage>
        <taxon>unclassified sequences</taxon>
        <taxon>metagenomes</taxon>
        <taxon>ecological metagenomes</taxon>
    </lineage>
</organism>
<name>A0A0F8ZVA1_9ZZZZ</name>
<feature type="non-terminal residue" evidence="1">
    <location>
        <position position="1"/>
    </location>
</feature>
<feature type="non-terminal residue" evidence="1">
    <location>
        <position position="450"/>
    </location>
</feature>
<gene>
    <name evidence="1" type="ORF">LCGC14_2649210</name>
</gene>
<dbReference type="EMBL" id="LAZR01045891">
    <property type="protein sequence ID" value="KKK97792.1"/>
    <property type="molecule type" value="Genomic_DNA"/>
</dbReference>
<accession>A0A0F8ZVA1</accession>
<protein>
    <submittedName>
        <fullName evidence="1">Uncharacterized protein</fullName>
    </submittedName>
</protein>
<sequence>TFLNFVREETSLRDTFINRFVQAKTPLGEVLQELQNSQESPNRKLLSKETFRKAGKEAIELTKKEMALATEKRERREVSNKISYLQKRQTSVEKIGSEFQVNTYATGIQRGVSAANLNNGTFIVTWESNLQDGSSYGIYGQAFNVDGSKSGSEFLVNTYTISVQDQPSVASLSNDKFVVTWRSVGQDGDFDGIYGQIFNANGTKSGSEFQVNTNISYKSVPSIADLNNGKFVVTWTSSNQDGSGYGIYGQIFNGDGTKSGSEFLVNTYTTNWQIISSIAVLNNGNFVITWQSNGQDGDGYGIFGQVFNADGTKNGSEFQVNTYTLIDQKYSSVASLSNNKFVITWFSDGQDGSSNGIFGQMFNADGTKNGLEFPVNTYTINSQEHPSVTNLNNNGFVITWGSYGQDGSSYGIYGQLFNEDGTKNGLEFPVNTYTTNSQQAPSAASLNNDK</sequence>
<reference evidence="1" key="1">
    <citation type="journal article" date="2015" name="Nature">
        <title>Complex archaea that bridge the gap between prokaryotes and eukaryotes.</title>
        <authorList>
            <person name="Spang A."/>
            <person name="Saw J.H."/>
            <person name="Jorgensen S.L."/>
            <person name="Zaremba-Niedzwiedzka K."/>
            <person name="Martijn J."/>
            <person name="Lind A.E."/>
            <person name="van Eijk R."/>
            <person name="Schleper C."/>
            <person name="Guy L."/>
            <person name="Ettema T.J."/>
        </authorList>
    </citation>
    <scope>NUCLEOTIDE SEQUENCE</scope>
</reference>
<comment type="caution">
    <text evidence="1">The sequence shown here is derived from an EMBL/GenBank/DDBJ whole genome shotgun (WGS) entry which is preliminary data.</text>
</comment>